<keyword evidence="1 4" id="KW-1154">Intermediate capsid protein</keyword>
<comment type="subcellular location">
    <subcellularLocation>
        <location evidence="4">Virion</location>
    </subcellularLocation>
    <text evidence="4">Component of the intermediate capsid. Also found in spherical cytoplasmic structures, called virus factories, that appear early after infection and are the site of viral replication and packaging.</text>
</comment>
<sequence length="395" mass="42259">MDLVECINSIVQLKKRVTRLAPNAPLSQDGLATVNDYNSIASAINGHTFHLRDQLGQISPFTVNAPLTSITNVLSTDTYEDIKAGIESMLDALAGAIRSEGGRRNRAVVTKVADPEVKKLISTLSAKSQLSDNLYANTMEYDTARAEAPLVSVQNPFFNENIQQSAPQGAPNQHGGGYLALVGRASGSTLTATCIAGRIGQIIWNNEMRVPLSGTMSVNFLPAPGRVMLPRINLGPGGIPPIADCVDVSTDCTGGDITINFLRDGNVIFTREGPGQFSFPVCDEINFNVIPWDANKQNNANAAFVNWNQGGAAAQPTVSLLINITNAAATLDQMVMTSDVTKPNHLMSTIFNADSFVNIPNVTWTFSNLINDQDPQTAPWSKKVASLIAAFAAQD</sequence>
<keyword evidence="2 4" id="KW-0167">Capsid protein</keyword>
<evidence type="ECO:0000256" key="2">
    <source>
        <dbReference type="ARBA" id="ARBA00022561"/>
    </source>
</evidence>
<reference evidence="5" key="2">
    <citation type="journal article" date="2017" name="Virus Genes">
        <title>Rotavirus I in feces of a cat with diarrhea.</title>
        <authorList>
            <person name="Phan T.G."/>
            <person name="Leutenegger C.M."/>
            <person name="Chan R."/>
            <person name="Delwart E."/>
        </authorList>
    </citation>
    <scope>NUCLEOTIDE SEQUENCE</scope>
</reference>
<organism evidence="5">
    <name type="scientific">Rotavirus I</name>
    <dbReference type="NCBI Taxonomy" id="1637496"/>
    <lineage>
        <taxon>Viruses</taxon>
        <taxon>Riboviria</taxon>
        <taxon>Orthornavirae</taxon>
        <taxon>Duplornaviricota</taxon>
        <taxon>Resentoviricetes</taxon>
        <taxon>Reovirales</taxon>
        <taxon>Sedoreoviridae</taxon>
        <taxon>Rotavirus</taxon>
        <taxon>Rotavirus iotagastroenteritidis</taxon>
    </lineage>
</organism>
<dbReference type="InterPro" id="IPR001385">
    <property type="entry name" value="Rotavirus_A/C_VP6"/>
</dbReference>
<evidence type="ECO:0000256" key="4">
    <source>
        <dbReference type="HAMAP-Rule" id="MF_04126"/>
    </source>
</evidence>
<dbReference type="EMBL" id="KY026788">
    <property type="protein sequence ID" value="AQX34663.1"/>
    <property type="molecule type" value="Genomic_RNA"/>
</dbReference>
<comment type="subunit">
    <text evidence="4">Homotrimer. Interacts with the inner capsid protein VP2. Interacts with the outer capsid glycoprotein VP7.</text>
</comment>
<evidence type="ECO:0000256" key="3">
    <source>
        <dbReference type="ARBA" id="ARBA00022844"/>
    </source>
</evidence>
<name>A0A1S6XXJ4_9REOV</name>
<dbReference type="Pfam" id="PF25657">
    <property type="entry name" value="Rota_VP6"/>
    <property type="match status" value="1"/>
</dbReference>
<protein>
    <recommendedName>
        <fullName evidence="4">Intermediate capsid protein VP6</fullName>
    </recommendedName>
</protein>
<dbReference type="HAMAP" id="MF_04126">
    <property type="entry name" value="Rota_VP6"/>
    <property type="match status" value="1"/>
</dbReference>
<accession>A0A1S6XXJ4</accession>
<dbReference type="GO" id="GO:0019031">
    <property type="term" value="C:viral envelope"/>
    <property type="evidence" value="ECO:0007669"/>
    <property type="project" value="UniProtKB-UniRule"/>
</dbReference>
<evidence type="ECO:0000256" key="1">
    <source>
        <dbReference type="ARBA" id="ARBA00022493"/>
    </source>
</evidence>
<comment type="function">
    <text evidence="4">Intermediate capsid protein that self assembles to form an icosahedral capsid with a T=13 symmetry, which consists of 230 trimers of VP6, with channels at each of its five-fold vertices. This capsid constitutes the middle concentric layer of the viral mature particle. The innermost VP2 capsid and the intermediate VP6 capsid remain intact following cell entry to protect the dsRNA from degradation and to prevent unfavorable antiviral responses in the host cell during all the replication cycle of the virus. Nascent transcripts are transcribed within the structural confines of this double-layered particle (DLP) and are extruded through the channels at the five-fold axes. VP6 is required for the transcription activity of the DLP.</text>
</comment>
<evidence type="ECO:0000313" key="5">
    <source>
        <dbReference type="EMBL" id="AQX34663.1"/>
    </source>
</evidence>
<dbReference type="GO" id="GO:0039626">
    <property type="term" value="C:viral intermediate capsid"/>
    <property type="evidence" value="ECO:0007669"/>
    <property type="project" value="UniProtKB-UniRule"/>
</dbReference>
<comment type="similarity">
    <text evidence="4">Belongs to the rotavirus VP6 family.</text>
</comment>
<dbReference type="GO" id="GO:0019064">
    <property type="term" value="P:fusion of virus membrane with host plasma membrane"/>
    <property type="evidence" value="ECO:0007669"/>
    <property type="project" value="UniProtKB-UniRule"/>
</dbReference>
<proteinExistence type="inferred from homology"/>
<dbReference type="GO" id="GO:0005198">
    <property type="term" value="F:structural molecule activity"/>
    <property type="evidence" value="ECO:0007669"/>
    <property type="project" value="UniProtKB-UniRule"/>
</dbReference>
<keyword evidence="3 4" id="KW-0946">Virion</keyword>
<reference evidence="5" key="1">
    <citation type="submission" date="2016-10" db="EMBL/GenBank/DDBJ databases">
        <authorList>
            <person name="de Groot N.N."/>
        </authorList>
    </citation>
    <scope>NUCLEOTIDE SEQUENCE</scope>
</reference>
<dbReference type="GO" id="GO:0046789">
    <property type="term" value="F:host cell surface receptor binding"/>
    <property type="evidence" value="ECO:0007669"/>
    <property type="project" value="UniProtKB-UniRule"/>
</dbReference>